<proteinExistence type="predicted"/>
<feature type="non-terminal residue" evidence="2">
    <location>
        <position position="135"/>
    </location>
</feature>
<sequence length="135" mass="14669">HDSLTGLPNRRYLDERLKTLEVGGFDDSGSIAMLHIDLDRFKQINDTMGHAAGDAMLVHASSVLLSNCGLTDFVARVGGDEFVVLTSARDGDIYLGTLAEQIVSQMRQPVTYQGHECRFGVSIGIAVERGEVIDC</sequence>
<keyword evidence="3" id="KW-1185">Reference proteome</keyword>
<comment type="caution">
    <text evidence="2">The sequence shown here is derived from an EMBL/GenBank/DDBJ whole genome shotgun (WGS) entry which is preliminary data.</text>
</comment>
<organism evidence="2 3">
    <name type="scientific">Streptomyces xinghaiensis</name>
    <dbReference type="NCBI Taxonomy" id="1038928"/>
    <lineage>
        <taxon>Bacteria</taxon>
        <taxon>Bacillati</taxon>
        <taxon>Actinomycetota</taxon>
        <taxon>Actinomycetes</taxon>
        <taxon>Kitasatosporales</taxon>
        <taxon>Streptomycetaceae</taxon>
        <taxon>Streptomyces</taxon>
    </lineage>
</organism>
<dbReference type="AlphaFoldDB" id="A0A3R7EI62"/>
<evidence type="ECO:0000259" key="1">
    <source>
        <dbReference type="PROSITE" id="PS50887"/>
    </source>
</evidence>
<feature type="non-terminal residue" evidence="2">
    <location>
        <position position="1"/>
    </location>
</feature>
<dbReference type="NCBIfam" id="TIGR00254">
    <property type="entry name" value="GGDEF"/>
    <property type="match status" value="1"/>
</dbReference>
<protein>
    <submittedName>
        <fullName evidence="2">GGDEF domain-containing protein</fullName>
    </submittedName>
</protein>
<dbReference type="PANTHER" id="PTHR46663:SF2">
    <property type="entry name" value="GGDEF DOMAIN-CONTAINING PROTEIN"/>
    <property type="match status" value="1"/>
</dbReference>
<dbReference type="PANTHER" id="PTHR46663">
    <property type="entry name" value="DIGUANYLATE CYCLASE DGCT-RELATED"/>
    <property type="match status" value="1"/>
</dbReference>
<dbReference type="InterPro" id="IPR000160">
    <property type="entry name" value="GGDEF_dom"/>
</dbReference>
<dbReference type="CDD" id="cd01949">
    <property type="entry name" value="GGDEF"/>
    <property type="match status" value="1"/>
</dbReference>
<dbReference type="PROSITE" id="PS50887">
    <property type="entry name" value="GGDEF"/>
    <property type="match status" value="1"/>
</dbReference>
<dbReference type="InterPro" id="IPR043128">
    <property type="entry name" value="Rev_trsase/Diguanyl_cyclase"/>
</dbReference>
<dbReference type="SMART" id="SM00267">
    <property type="entry name" value="GGDEF"/>
    <property type="match status" value="1"/>
</dbReference>
<dbReference type="EMBL" id="JNAD02000103">
    <property type="protein sequence ID" value="RKM87631.1"/>
    <property type="molecule type" value="Genomic_DNA"/>
</dbReference>
<dbReference type="Proteomes" id="UP000028058">
    <property type="component" value="Unassembled WGS sequence"/>
</dbReference>
<dbReference type="SUPFAM" id="SSF55073">
    <property type="entry name" value="Nucleotide cyclase"/>
    <property type="match status" value="1"/>
</dbReference>
<name>A0A3R7EI62_9ACTN</name>
<evidence type="ECO:0000313" key="2">
    <source>
        <dbReference type="EMBL" id="RKM87631.1"/>
    </source>
</evidence>
<dbReference type="OrthoDB" id="23692at2"/>
<dbReference type="Gene3D" id="3.30.70.270">
    <property type="match status" value="1"/>
</dbReference>
<gene>
    <name evidence="2" type="ORF">SFRA_033075</name>
</gene>
<dbReference type="InterPro" id="IPR052163">
    <property type="entry name" value="DGC-Regulatory_Protein"/>
</dbReference>
<feature type="domain" description="GGDEF" evidence="1">
    <location>
        <begin position="29"/>
        <end position="135"/>
    </location>
</feature>
<reference evidence="2 3" key="1">
    <citation type="journal article" date="2014" name="Genome Announc.">
        <title>Draft Genome Sequence of Streptomyces fradiae ATCC 19609, a Strain Highly Sensitive to Antibiotics.</title>
        <authorList>
            <person name="Bekker O.B."/>
            <person name="Klimina K.M."/>
            <person name="Vatlin A.A."/>
            <person name="Zakharevich N.V."/>
            <person name="Kasianov A.S."/>
            <person name="Danilenko V.N."/>
        </authorList>
    </citation>
    <scope>NUCLEOTIDE SEQUENCE [LARGE SCALE GENOMIC DNA]</scope>
    <source>
        <strain evidence="2 3">ATCC 19609</strain>
    </source>
</reference>
<evidence type="ECO:0000313" key="3">
    <source>
        <dbReference type="Proteomes" id="UP000028058"/>
    </source>
</evidence>
<dbReference type="InterPro" id="IPR029787">
    <property type="entry name" value="Nucleotide_cyclase"/>
</dbReference>
<dbReference type="Pfam" id="PF00990">
    <property type="entry name" value="GGDEF"/>
    <property type="match status" value="1"/>
</dbReference>
<accession>A0A3R7EI62</accession>